<evidence type="ECO:0000313" key="2">
    <source>
        <dbReference type="Proteomes" id="UP001217178"/>
    </source>
</evidence>
<dbReference type="EMBL" id="JAQRFI010000008">
    <property type="protein sequence ID" value="MDC9588767.1"/>
    <property type="molecule type" value="Genomic_DNA"/>
</dbReference>
<dbReference type="Proteomes" id="UP001217178">
    <property type="component" value="Unassembled WGS sequence"/>
</dbReference>
<gene>
    <name evidence="1" type="ORF">PSI23_05410</name>
</gene>
<protein>
    <submittedName>
        <fullName evidence="1">Uncharacterized protein</fullName>
    </submittedName>
</protein>
<accession>A0ABT5LCF8</accession>
<sequence length="90" mass="10584">MISIDNAQNEIGLPGHIDDGREWAEWLLKKADKQREKSVLCQKEFEKFITDSPQFNTNLLVKYKNGEYFSSYTRKYFQLFSAGWRAGNDQ</sequence>
<comment type="caution">
    <text evidence="1">The sequence shown here is derived from an EMBL/GenBank/DDBJ whole genome shotgun (WGS) entry which is preliminary data.</text>
</comment>
<proteinExistence type="predicted"/>
<organism evidence="1 2">
    <name type="scientific">Xenorhabdus yunnanensis</name>
    <dbReference type="NCBI Taxonomy" id="3025878"/>
    <lineage>
        <taxon>Bacteria</taxon>
        <taxon>Pseudomonadati</taxon>
        <taxon>Pseudomonadota</taxon>
        <taxon>Gammaproteobacteria</taxon>
        <taxon>Enterobacterales</taxon>
        <taxon>Morganellaceae</taxon>
        <taxon>Xenorhabdus</taxon>
    </lineage>
</organism>
<dbReference type="RefSeq" id="WP_273554121.1">
    <property type="nucleotide sequence ID" value="NZ_JAQRFI010000008.1"/>
</dbReference>
<reference evidence="1 2" key="1">
    <citation type="submission" date="2023-02" db="EMBL/GenBank/DDBJ databases">
        <title>Entomopathogenic bacteria.</title>
        <authorList>
            <person name="Machado R.A."/>
        </authorList>
    </citation>
    <scope>NUCLEOTIDE SEQUENCE [LARGE SCALE GENOMIC DNA]</scope>
    <source>
        <strain evidence="1 2">XENO-10</strain>
    </source>
</reference>
<keyword evidence="2" id="KW-1185">Reference proteome</keyword>
<name>A0ABT5LCF8_9GAMM</name>
<evidence type="ECO:0000313" key="1">
    <source>
        <dbReference type="EMBL" id="MDC9588767.1"/>
    </source>
</evidence>